<organism evidence="4 5">
    <name type="scientific">Cyanobium gracile (strain ATCC 27147 / PCC 6307)</name>
    <dbReference type="NCBI Taxonomy" id="292564"/>
    <lineage>
        <taxon>Bacteria</taxon>
        <taxon>Bacillati</taxon>
        <taxon>Cyanobacteriota</taxon>
        <taxon>Cyanophyceae</taxon>
        <taxon>Synechococcales</taxon>
        <taxon>Prochlorococcaceae</taxon>
        <taxon>Cyanobium</taxon>
    </lineage>
</organism>
<name>K9P9S2_CYAGP</name>
<feature type="compositionally biased region" description="Polar residues" evidence="2">
    <location>
        <begin position="263"/>
        <end position="274"/>
    </location>
</feature>
<dbReference type="KEGG" id="cgc:Cyagr_2763"/>
<keyword evidence="3" id="KW-1133">Transmembrane helix</keyword>
<evidence type="ECO:0000313" key="5">
    <source>
        <dbReference type="Proteomes" id="UP000010388"/>
    </source>
</evidence>
<dbReference type="AlphaFoldDB" id="K9P9S2"/>
<accession>K9P9S2</accession>
<feature type="compositionally biased region" description="Low complexity" evidence="2">
    <location>
        <begin position="167"/>
        <end position="182"/>
    </location>
</feature>
<dbReference type="EMBL" id="CP003495">
    <property type="protein sequence ID" value="AFY29855.1"/>
    <property type="molecule type" value="Genomic_DNA"/>
</dbReference>
<protein>
    <submittedName>
        <fullName evidence="4">Uncharacterized protein</fullName>
    </submittedName>
</protein>
<keyword evidence="3" id="KW-0472">Membrane</keyword>
<evidence type="ECO:0000313" key="4">
    <source>
        <dbReference type="EMBL" id="AFY29855.1"/>
    </source>
</evidence>
<keyword evidence="1" id="KW-0175">Coiled coil</keyword>
<evidence type="ECO:0000256" key="2">
    <source>
        <dbReference type="SAM" id="MobiDB-lite"/>
    </source>
</evidence>
<feature type="compositionally biased region" description="Pro residues" evidence="2">
    <location>
        <begin position="238"/>
        <end position="248"/>
    </location>
</feature>
<dbReference type="Proteomes" id="UP000010388">
    <property type="component" value="Chromosome"/>
</dbReference>
<evidence type="ECO:0000256" key="3">
    <source>
        <dbReference type="SAM" id="Phobius"/>
    </source>
</evidence>
<feature type="compositionally biased region" description="Pro residues" evidence="2">
    <location>
        <begin position="135"/>
        <end position="149"/>
    </location>
</feature>
<dbReference type="eggNOG" id="ENOG5032I7U">
    <property type="taxonomic scope" value="Bacteria"/>
</dbReference>
<gene>
    <name evidence="4" type="ordered locus">Cyagr_2763</name>
</gene>
<keyword evidence="3" id="KW-0812">Transmembrane</keyword>
<feature type="coiled-coil region" evidence="1">
    <location>
        <begin position="47"/>
        <end position="77"/>
    </location>
</feature>
<proteinExistence type="predicted"/>
<evidence type="ECO:0000256" key="1">
    <source>
        <dbReference type="SAM" id="Coils"/>
    </source>
</evidence>
<sequence>MTNLQQGSKRLPVASLRLIWLLLPAGVLGGLGLLLILAGLVPLWAGLQRDSQRLQELEQLRDQVTLMRGQLVTTQENTEAAMASKAKIERLITGNGDLSTFLAMLDREAAASGVELTLFEPTQAPAAAGAAAPAPGAPPAAPATPPRGPGPAGGRCPCPWGTTGRSPGAAGAHPAHPAGVGPRHVPLSAGLPASSGGPQRARGSERSQSHHPRNGALRQPAAADHRHPSGADEAHPGPVQPHPGPGGDPPGTGGSTGPCAGPSTCSRSARSPQLNPCRCNRIRQLADSHIRRYHATDSEFSGTWQNVGGVTFFRHRWV</sequence>
<feature type="transmembrane region" description="Helical" evidence="3">
    <location>
        <begin position="20"/>
        <end position="45"/>
    </location>
</feature>
<dbReference type="STRING" id="292564.Cyagr_2763"/>
<feature type="region of interest" description="Disordered" evidence="2">
    <location>
        <begin position="127"/>
        <end position="275"/>
    </location>
</feature>
<reference evidence="5" key="1">
    <citation type="journal article" date="2013" name="Proc. Natl. Acad. Sci. U.S.A.">
        <title>Improving the coverage of the cyanobacterial phylum using diversity-driven genome sequencing.</title>
        <authorList>
            <person name="Shih P.M."/>
            <person name="Wu D."/>
            <person name="Latifi A."/>
            <person name="Axen S.D."/>
            <person name="Fewer D.P."/>
            <person name="Talla E."/>
            <person name="Calteau A."/>
            <person name="Cai F."/>
            <person name="Tandeau de Marsac N."/>
            <person name="Rippka R."/>
            <person name="Herdman M."/>
            <person name="Sivonen K."/>
            <person name="Coursin T."/>
            <person name="Laurent T."/>
            <person name="Goodwin L."/>
            <person name="Nolan M."/>
            <person name="Davenport K.W."/>
            <person name="Han C.S."/>
            <person name="Rubin E.M."/>
            <person name="Eisen J.A."/>
            <person name="Woyke T."/>
            <person name="Gugger M."/>
            <person name="Kerfeld C.A."/>
        </authorList>
    </citation>
    <scope>NUCLEOTIDE SEQUENCE [LARGE SCALE GENOMIC DNA]</scope>
    <source>
        <strain evidence="5">ATCC 27147 / PCC 6307</strain>
    </source>
</reference>
<dbReference type="HOGENOM" id="CLU_873508_0_0_3"/>
<feature type="compositionally biased region" description="Basic and acidic residues" evidence="2">
    <location>
        <begin position="223"/>
        <end position="235"/>
    </location>
</feature>